<name>A0ABV1AFW6_9TELE</name>
<evidence type="ECO:0000313" key="3">
    <source>
        <dbReference type="Proteomes" id="UP001469553"/>
    </source>
</evidence>
<comment type="caution">
    <text evidence="2">The sequence shown here is derived from an EMBL/GenBank/DDBJ whole genome shotgun (WGS) entry which is preliminary data.</text>
</comment>
<evidence type="ECO:0000313" key="2">
    <source>
        <dbReference type="EMBL" id="MEQ2316952.1"/>
    </source>
</evidence>
<accession>A0ABV1AFW6</accession>
<evidence type="ECO:0000256" key="1">
    <source>
        <dbReference type="SAM" id="MobiDB-lite"/>
    </source>
</evidence>
<feature type="region of interest" description="Disordered" evidence="1">
    <location>
        <begin position="1"/>
        <end position="23"/>
    </location>
</feature>
<gene>
    <name evidence="2" type="ORF">AMECASPLE_037837</name>
</gene>
<dbReference type="Proteomes" id="UP001469553">
    <property type="component" value="Unassembled WGS sequence"/>
</dbReference>
<keyword evidence="3" id="KW-1185">Reference proteome</keyword>
<sequence>MLSSLGQRGRERRGESFHVSADNSGKQSVFVLCGLFGRKVEKKKCDGLSLVDCNKKNKEEKLRLLENSVVFLLRVKSTPTIGKVETYKPSYSCKLNSLSFLLANVENE</sequence>
<organism evidence="2 3">
    <name type="scientific">Ameca splendens</name>
    <dbReference type="NCBI Taxonomy" id="208324"/>
    <lineage>
        <taxon>Eukaryota</taxon>
        <taxon>Metazoa</taxon>
        <taxon>Chordata</taxon>
        <taxon>Craniata</taxon>
        <taxon>Vertebrata</taxon>
        <taxon>Euteleostomi</taxon>
        <taxon>Actinopterygii</taxon>
        <taxon>Neopterygii</taxon>
        <taxon>Teleostei</taxon>
        <taxon>Neoteleostei</taxon>
        <taxon>Acanthomorphata</taxon>
        <taxon>Ovalentaria</taxon>
        <taxon>Atherinomorphae</taxon>
        <taxon>Cyprinodontiformes</taxon>
        <taxon>Goodeidae</taxon>
        <taxon>Ameca</taxon>
    </lineage>
</organism>
<proteinExistence type="predicted"/>
<protein>
    <submittedName>
        <fullName evidence="2">Uncharacterized protein</fullName>
    </submittedName>
</protein>
<dbReference type="EMBL" id="JAHRIP010091255">
    <property type="protein sequence ID" value="MEQ2316952.1"/>
    <property type="molecule type" value="Genomic_DNA"/>
</dbReference>
<reference evidence="2 3" key="1">
    <citation type="submission" date="2021-06" db="EMBL/GenBank/DDBJ databases">
        <authorList>
            <person name="Palmer J.M."/>
        </authorList>
    </citation>
    <scope>NUCLEOTIDE SEQUENCE [LARGE SCALE GENOMIC DNA]</scope>
    <source>
        <strain evidence="2 3">AS_MEX2019</strain>
        <tissue evidence="2">Muscle</tissue>
    </source>
</reference>